<dbReference type="PANTHER" id="PTHR24104">
    <property type="entry name" value="E3 UBIQUITIN-PROTEIN LIGASE NHLRC1-RELATED"/>
    <property type="match status" value="1"/>
</dbReference>
<dbReference type="Gene3D" id="3.90.320.10">
    <property type="match status" value="1"/>
</dbReference>
<dbReference type="AlphaFoldDB" id="A0A8J1XZ46"/>
<dbReference type="SUPFAM" id="SSF63829">
    <property type="entry name" value="Calcium-dependent phosphotriesterase"/>
    <property type="match status" value="1"/>
</dbReference>
<dbReference type="EMBL" id="CAIIXF020000008">
    <property type="protein sequence ID" value="CAH1790756.1"/>
    <property type="molecule type" value="Genomic_DNA"/>
</dbReference>
<dbReference type="InterPro" id="IPR019080">
    <property type="entry name" value="YqaJ_viral_recombinase"/>
</dbReference>
<dbReference type="PANTHER" id="PTHR24104:SF50">
    <property type="entry name" value="SMP-30_GLUCONOLACTONASE_LRE-LIKE REGION DOMAIN-CONTAINING PROTEIN"/>
    <property type="match status" value="1"/>
</dbReference>
<dbReference type="Gene3D" id="2.120.10.30">
    <property type="entry name" value="TolB, C-terminal domain"/>
    <property type="match status" value="1"/>
</dbReference>
<dbReference type="PROSITE" id="PS51125">
    <property type="entry name" value="NHL"/>
    <property type="match status" value="1"/>
</dbReference>
<keyword evidence="2" id="KW-1185">Reference proteome</keyword>
<dbReference type="OrthoDB" id="7753208at2759"/>
<dbReference type="InterPro" id="IPR001258">
    <property type="entry name" value="NHL_repeat"/>
</dbReference>
<comment type="caution">
    <text evidence="1">The sequence shown here is derived from an EMBL/GenBank/DDBJ whole genome shotgun (WGS) entry which is preliminary data.</text>
</comment>
<dbReference type="GO" id="GO:0043161">
    <property type="term" value="P:proteasome-mediated ubiquitin-dependent protein catabolic process"/>
    <property type="evidence" value="ECO:0007669"/>
    <property type="project" value="TreeGrafter"/>
</dbReference>
<dbReference type="InterPro" id="IPR011335">
    <property type="entry name" value="Restrct_endonuc-II-like"/>
</dbReference>
<dbReference type="SUPFAM" id="SSF52980">
    <property type="entry name" value="Restriction endonuclease-like"/>
    <property type="match status" value="1"/>
</dbReference>
<dbReference type="Proteomes" id="UP000749559">
    <property type="component" value="Unassembled WGS sequence"/>
</dbReference>
<dbReference type="GO" id="GO:0061630">
    <property type="term" value="F:ubiquitin protein ligase activity"/>
    <property type="evidence" value="ECO:0007669"/>
    <property type="project" value="TreeGrafter"/>
</dbReference>
<reference evidence="1" key="1">
    <citation type="submission" date="2022-03" db="EMBL/GenBank/DDBJ databases">
        <authorList>
            <person name="Martin C."/>
        </authorList>
    </citation>
    <scope>NUCLEOTIDE SEQUENCE</scope>
</reference>
<evidence type="ECO:0000313" key="1">
    <source>
        <dbReference type="EMBL" id="CAH1790756.1"/>
    </source>
</evidence>
<organism evidence="1 2">
    <name type="scientific">Owenia fusiformis</name>
    <name type="common">Polychaete worm</name>
    <dbReference type="NCBI Taxonomy" id="6347"/>
    <lineage>
        <taxon>Eukaryota</taxon>
        <taxon>Metazoa</taxon>
        <taxon>Spiralia</taxon>
        <taxon>Lophotrochozoa</taxon>
        <taxon>Annelida</taxon>
        <taxon>Polychaeta</taxon>
        <taxon>Sedentaria</taxon>
        <taxon>Canalipalpata</taxon>
        <taxon>Sabellida</taxon>
        <taxon>Oweniida</taxon>
        <taxon>Oweniidae</taxon>
        <taxon>Owenia</taxon>
    </lineage>
</organism>
<accession>A0A8J1XZ46</accession>
<sequence length="512" mass="57373">MAKKDNYLLKKIHSQEHFTPAATDFGIKHDDEARILYQSSMKEKHKKFQCKQSDFVKNHSLPILSGSPDGVISCECCGRGLLEIKCSYKYMYRNEFTEKQSGYKCYFDEDGSDHILVADMDNNRVNLLNHYGKFIPYLLTKEDGLYNPQSVAIKQEGQKVVGDRNGNIFTVTYRNQQHGGSLYKGLDKDGWEVFKYGKDGSGPDDLYNPFGLCTDGSNHIIVADNTNLRVHLLTPDAKFIRYLLTKEDCTICCNQAGGAAGSGRQEWQHIHYHIQEVRKYKLLKDLKKNNSHITSTSHGQLAFTNVTNIISVYGLDRTPKLNLMCRKPAAELQLKGITSTPAGGMLVCDQPTKTVYRVNPSTGDTTPLIKPDSDNNRVHVLTPDGKFERYLLTKEDDGSNHIIVADNTNLRVHLLTPDAKFIRYLLTKEDGTICCHQARGAAGSGRWEWEHIHCHIQEMGRLHGASPVEELLVCDPTTKTVYRVNPSTGDTTPLAKPGTCQSVASLCGINNI</sequence>
<dbReference type="InterPro" id="IPR011604">
    <property type="entry name" value="PDDEXK-like_dom_sf"/>
</dbReference>
<evidence type="ECO:0000313" key="2">
    <source>
        <dbReference type="Proteomes" id="UP000749559"/>
    </source>
</evidence>
<protein>
    <submittedName>
        <fullName evidence="1">Uncharacterized protein</fullName>
    </submittedName>
</protein>
<dbReference type="GO" id="GO:0006281">
    <property type="term" value="P:DNA repair"/>
    <property type="evidence" value="ECO:0007669"/>
    <property type="project" value="UniProtKB-ARBA"/>
</dbReference>
<dbReference type="GO" id="GO:0000209">
    <property type="term" value="P:protein polyubiquitination"/>
    <property type="evidence" value="ECO:0007669"/>
    <property type="project" value="TreeGrafter"/>
</dbReference>
<dbReference type="Pfam" id="PF09588">
    <property type="entry name" value="YqaJ"/>
    <property type="match status" value="1"/>
</dbReference>
<proteinExistence type="predicted"/>
<gene>
    <name evidence="1" type="ORF">OFUS_LOCUS15927</name>
</gene>
<dbReference type="InterPro" id="IPR050952">
    <property type="entry name" value="TRIM-NHL_E3_ligases"/>
</dbReference>
<dbReference type="InterPro" id="IPR011042">
    <property type="entry name" value="6-blade_b-propeller_TolB-like"/>
</dbReference>
<name>A0A8J1XZ46_OWEFU</name>